<evidence type="ECO:0000313" key="2">
    <source>
        <dbReference type="Proteomes" id="UP001500058"/>
    </source>
</evidence>
<reference evidence="2" key="1">
    <citation type="journal article" date="2019" name="Int. J. Syst. Evol. Microbiol.">
        <title>The Global Catalogue of Microorganisms (GCM) 10K type strain sequencing project: providing services to taxonomists for standard genome sequencing and annotation.</title>
        <authorList>
            <consortium name="The Broad Institute Genomics Platform"/>
            <consortium name="The Broad Institute Genome Sequencing Center for Infectious Disease"/>
            <person name="Wu L."/>
            <person name="Ma J."/>
        </authorList>
    </citation>
    <scope>NUCLEOTIDE SEQUENCE [LARGE SCALE GENOMIC DNA]</scope>
    <source>
        <strain evidence="2">JCM 6921</strain>
    </source>
</reference>
<organism evidence="1 2">
    <name type="scientific">Streptomyces glaucosporus</name>
    <dbReference type="NCBI Taxonomy" id="284044"/>
    <lineage>
        <taxon>Bacteria</taxon>
        <taxon>Bacillati</taxon>
        <taxon>Actinomycetota</taxon>
        <taxon>Actinomycetes</taxon>
        <taxon>Kitasatosporales</taxon>
        <taxon>Streptomycetaceae</taxon>
        <taxon>Streptomyces</taxon>
    </lineage>
</organism>
<sequence length="60" mass="5989">MRLVVEGNLLWALAGVAALATGLLSPTTAGLVWIPLQAAVVAAFAAGQHLALRAATRPAG</sequence>
<proteinExistence type="predicted"/>
<accession>A0ABP5VX12</accession>
<gene>
    <name evidence="1" type="ORF">GCM10010420_46140</name>
</gene>
<comment type="caution">
    <text evidence="1">The sequence shown here is derived from an EMBL/GenBank/DDBJ whole genome shotgun (WGS) entry which is preliminary data.</text>
</comment>
<evidence type="ECO:0000313" key="1">
    <source>
        <dbReference type="EMBL" id="GAA2411845.1"/>
    </source>
</evidence>
<dbReference type="Proteomes" id="UP001500058">
    <property type="component" value="Unassembled WGS sequence"/>
</dbReference>
<evidence type="ECO:0008006" key="3">
    <source>
        <dbReference type="Google" id="ProtNLM"/>
    </source>
</evidence>
<protein>
    <recommendedName>
        <fullName evidence="3">Secreted protein</fullName>
    </recommendedName>
</protein>
<dbReference type="EMBL" id="BAAATJ010000026">
    <property type="protein sequence ID" value="GAA2411845.1"/>
    <property type="molecule type" value="Genomic_DNA"/>
</dbReference>
<name>A0ABP5VX12_9ACTN</name>
<keyword evidence="2" id="KW-1185">Reference proteome</keyword>